<dbReference type="Pfam" id="PF01014">
    <property type="entry name" value="Uricase"/>
    <property type="match status" value="1"/>
</dbReference>
<evidence type="ECO:0000256" key="5">
    <source>
        <dbReference type="ARBA" id="ARBA00023002"/>
    </source>
</evidence>
<comment type="similarity">
    <text evidence="2">Belongs to the uricase family.</text>
</comment>
<dbReference type="GO" id="GO:0006145">
    <property type="term" value="P:purine nucleobase catabolic process"/>
    <property type="evidence" value="ECO:0007669"/>
    <property type="project" value="TreeGrafter"/>
</dbReference>
<dbReference type="Proteomes" id="UP000008063">
    <property type="component" value="Unassembled WGS sequence"/>
</dbReference>
<organism evidence="8">
    <name type="scientific">Serpula lacrymans var. lacrymans (strain S7.3)</name>
    <name type="common">Dry rot fungus</name>
    <dbReference type="NCBI Taxonomy" id="936435"/>
    <lineage>
        <taxon>Eukaryota</taxon>
        <taxon>Fungi</taxon>
        <taxon>Dikarya</taxon>
        <taxon>Basidiomycota</taxon>
        <taxon>Agaricomycotina</taxon>
        <taxon>Agaricomycetes</taxon>
        <taxon>Agaricomycetidae</taxon>
        <taxon>Boletales</taxon>
        <taxon>Coniophorineae</taxon>
        <taxon>Serpulaceae</taxon>
        <taxon>Serpula</taxon>
    </lineage>
</organism>
<dbReference type="UniPathway" id="UPA00394">
    <property type="reaction ID" value="UER00650"/>
</dbReference>
<dbReference type="EMBL" id="GL945480">
    <property type="protein sequence ID" value="EGN99429.1"/>
    <property type="molecule type" value="Genomic_DNA"/>
</dbReference>
<comment type="pathway">
    <text evidence="1">Purine metabolism; urate degradation; (S)-allantoin from urate: step 1/3.</text>
</comment>
<evidence type="ECO:0000256" key="3">
    <source>
        <dbReference type="ARBA" id="ARBA00012598"/>
    </source>
</evidence>
<keyword evidence="8" id="KW-1185">Reference proteome</keyword>
<dbReference type="OMA" id="HYIPVEM"/>
<reference evidence="8" key="1">
    <citation type="journal article" date="2011" name="Science">
        <title>The plant cell wall-decomposing machinery underlies the functional diversity of forest fungi.</title>
        <authorList>
            <person name="Eastwood D.C."/>
            <person name="Floudas D."/>
            <person name="Binder M."/>
            <person name="Majcherczyk A."/>
            <person name="Schneider P."/>
            <person name="Aerts A."/>
            <person name="Asiegbu F.O."/>
            <person name="Baker S.E."/>
            <person name="Barry K."/>
            <person name="Bendiksby M."/>
            <person name="Blumentritt M."/>
            <person name="Coutinho P.M."/>
            <person name="Cullen D."/>
            <person name="de Vries R.P."/>
            <person name="Gathman A."/>
            <person name="Goodell B."/>
            <person name="Henrissat B."/>
            <person name="Ihrmark K."/>
            <person name="Kauserud H."/>
            <person name="Kohler A."/>
            <person name="LaButti K."/>
            <person name="Lapidus A."/>
            <person name="Lavin J.L."/>
            <person name="Lee Y.-H."/>
            <person name="Lindquist E."/>
            <person name="Lilly W."/>
            <person name="Lucas S."/>
            <person name="Morin E."/>
            <person name="Murat C."/>
            <person name="Oguiza J.A."/>
            <person name="Park J."/>
            <person name="Pisabarro A.G."/>
            <person name="Riley R."/>
            <person name="Rosling A."/>
            <person name="Salamov A."/>
            <person name="Schmidt O."/>
            <person name="Schmutz J."/>
            <person name="Skrede I."/>
            <person name="Stenlid J."/>
            <person name="Wiebenga A."/>
            <person name="Xie X."/>
            <person name="Kuees U."/>
            <person name="Hibbett D.S."/>
            <person name="Hoffmeister D."/>
            <person name="Hoegberg N."/>
            <person name="Martin F."/>
            <person name="Grigoriev I.V."/>
            <person name="Watkinson S.C."/>
        </authorList>
    </citation>
    <scope>NUCLEOTIDE SEQUENCE [LARGE SCALE GENOMIC DNA]</scope>
    <source>
        <strain evidence="8">strain S7.3</strain>
    </source>
</reference>
<dbReference type="SUPFAM" id="SSF55620">
    <property type="entry name" value="Tetrahydrobiopterin biosynthesis enzymes-like"/>
    <property type="match status" value="1"/>
</dbReference>
<dbReference type="PANTHER" id="PTHR42874:SF1">
    <property type="entry name" value="URICASE"/>
    <property type="match status" value="1"/>
</dbReference>
<dbReference type="STRING" id="936435.F8PX50"/>
<evidence type="ECO:0000256" key="4">
    <source>
        <dbReference type="ARBA" id="ARBA00022631"/>
    </source>
</evidence>
<evidence type="ECO:0000256" key="6">
    <source>
        <dbReference type="ARBA" id="ARBA00031317"/>
    </source>
</evidence>
<evidence type="ECO:0000313" key="7">
    <source>
        <dbReference type="EMBL" id="EGN99429.1"/>
    </source>
</evidence>
<accession>F8PX50</accession>
<dbReference type="OrthoDB" id="9992118at2759"/>
<sequence length="100" mass="10538">MEAGSVYDGEGVAERARTATLDIFATDESASVQATMFKMGQRVIAENAGVEAVTYALPNKHYIPVEMKYIGVDNTTPANADVFAPVAAPSGLISATISRQ</sequence>
<name>F8PX50_SERL3</name>
<dbReference type="PANTHER" id="PTHR42874">
    <property type="entry name" value="URICASE"/>
    <property type="match status" value="1"/>
</dbReference>
<protein>
    <recommendedName>
        <fullName evidence="3">factor independent urate hydroxylase</fullName>
        <ecNumber evidence="3">1.7.3.3</ecNumber>
    </recommendedName>
    <alternativeName>
        <fullName evidence="6">Urate oxidase</fullName>
    </alternativeName>
</protein>
<evidence type="ECO:0000256" key="1">
    <source>
        <dbReference type="ARBA" id="ARBA00004831"/>
    </source>
</evidence>
<dbReference type="EC" id="1.7.3.3" evidence="3"/>
<dbReference type="InParanoid" id="F8PX50"/>
<dbReference type="GO" id="GO:0005777">
    <property type="term" value="C:peroxisome"/>
    <property type="evidence" value="ECO:0007669"/>
    <property type="project" value="TreeGrafter"/>
</dbReference>
<dbReference type="GO" id="GO:0019628">
    <property type="term" value="P:urate catabolic process"/>
    <property type="evidence" value="ECO:0007669"/>
    <property type="project" value="UniProtKB-UniPathway"/>
</dbReference>
<evidence type="ECO:0000313" key="8">
    <source>
        <dbReference type="Proteomes" id="UP000008063"/>
    </source>
</evidence>
<evidence type="ECO:0000256" key="2">
    <source>
        <dbReference type="ARBA" id="ARBA00009760"/>
    </source>
</evidence>
<dbReference type="GO" id="GO:0004846">
    <property type="term" value="F:urate oxidase activity"/>
    <property type="evidence" value="ECO:0007669"/>
    <property type="project" value="UniProtKB-EC"/>
</dbReference>
<gene>
    <name evidence="7" type="ORF">SERLA73DRAFT_182401</name>
</gene>
<keyword evidence="5" id="KW-0560">Oxidoreductase</keyword>
<dbReference type="AlphaFoldDB" id="F8PX50"/>
<keyword evidence="4" id="KW-0659">Purine metabolism</keyword>
<dbReference type="HOGENOM" id="CLU_2352251_0_0_1"/>
<dbReference type="InterPro" id="IPR002042">
    <property type="entry name" value="Uricase"/>
</dbReference>
<dbReference type="Gene3D" id="3.10.270.10">
    <property type="entry name" value="Urate Oxidase"/>
    <property type="match status" value="1"/>
</dbReference>
<proteinExistence type="inferred from homology"/>